<dbReference type="EMBL" id="JARGDH010000006">
    <property type="protein sequence ID" value="KAL0265834.1"/>
    <property type="molecule type" value="Genomic_DNA"/>
</dbReference>
<protein>
    <submittedName>
        <fullName evidence="2">Uncharacterized protein</fullName>
    </submittedName>
</protein>
<feature type="signal peptide" evidence="1">
    <location>
        <begin position="1"/>
        <end position="18"/>
    </location>
</feature>
<evidence type="ECO:0000256" key="1">
    <source>
        <dbReference type="SAM" id="SignalP"/>
    </source>
</evidence>
<feature type="chain" id="PRO_5043340681" evidence="1">
    <location>
        <begin position="19"/>
        <end position="455"/>
    </location>
</feature>
<evidence type="ECO:0000313" key="2">
    <source>
        <dbReference type="EMBL" id="KAL0265834.1"/>
    </source>
</evidence>
<reference evidence="2" key="1">
    <citation type="journal article" date="2024" name="Gigascience">
        <title>Chromosome-level genome of the poultry shaft louse Menopon gallinae provides insight into the host-switching and adaptive evolution of parasitic lice.</title>
        <authorList>
            <person name="Xu Y."/>
            <person name="Ma L."/>
            <person name="Liu S."/>
            <person name="Liang Y."/>
            <person name="Liu Q."/>
            <person name="He Z."/>
            <person name="Tian L."/>
            <person name="Duan Y."/>
            <person name="Cai W."/>
            <person name="Li H."/>
            <person name="Song F."/>
        </authorList>
    </citation>
    <scope>NUCLEOTIDE SEQUENCE</scope>
    <source>
        <strain evidence="2">Cailab_2023a</strain>
    </source>
</reference>
<sequence length="455" mass="52224">MLVVAGALLSIVLLVAIAESLRQKTVWRYQDRKTGGRDYREHLLCRQLAARHPRDRRECAREILAIRKDSPVCIVAFLGPSAQIDAVRREHTNFVFRDVASVDEVVPERDVFYVFQEESIRADKKACFVRINALAKSAGTCICFDTCVCFFDGVDAIKRYVYNYPFTTILFRDYSAIPLHNGYIKTGLSPAEYRSTLSRCMQDRFNAEKIAWLVPPHEYIFCYFCATSFTLAYSLSHLVTMVYEMMRLDGRSEERVTVLANFGVNRLLEWNMPTDFSTVGECLEETKRRIMTNLEFVDVDFDQGTVWLTGKGSQMKGPVFEVVSYVQVTEPGFEYLLLRSGEIAGCTGDMSVSQVLSTGRVMAYQCLSHKEKFIDRLAEVWKDVNGHESTSFRILYSLTSESINRIGRLPEKFDAGLFREQYRAFLARLRQDDFRKKLKEDVSRRSRSASAQARS</sequence>
<comment type="caution">
    <text evidence="2">The sequence shown here is derived from an EMBL/GenBank/DDBJ whole genome shotgun (WGS) entry which is preliminary data.</text>
</comment>
<keyword evidence="1" id="KW-0732">Signal</keyword>
<gene>
    <name evidence="2" type="ORF">PYX00_011552</name>
</gene>
<name>A0AAW2H7Z0_9NEOP</name>
<dbReference type="AlphaFoldDB" id="A0AAW2H7Z0"/>
<accession>A0AAW2H7Z0</accession>
<proteinExistence type="predicted"/>
<organism evidence="2">
    <name type="scientific">Menopon gallinae</name>
    <name type="common">poultry shaft louse</name>
    <dbReference type="NCBI Taxonomy" id="328185"/>
    <lineage>
        <taxon>Eukaryota</taxon>
        <taxon>Metazoa</taxon>
        <taxon>Ecdysozoa</taxon>
        <taxon>Arthropoda</taxon>
        <taxon>Hexapoda</taxon>
        <taxon>Insecta</taxon>
        <taxon>Pterygota</taxon>
        <taxon>Neoptera</taxon>
        <taxon>Paraneoptera</taxon>
        <taxon>Psocodea</taxon>
        <taxon>Troctomorpha</taxon>
        <taxon>Phthiraptera</taxon>
        <taxon>Amblycera</taxon>
        <taxon>Menoponidae</taxon>
        <taxon>Menopon</taxon>
    </lineage>
</organism>